<dbReference type="PANTHER" id="PTHR31313:SF86">
    <property type="entry name" value="ZN(2)-C6 FUNGAL-TYPE DOMAIN-CONTAINING PROTEIN"/>
    <property type="match status" value="1"/>
</dbReference>
<dbReference type="CDD" id="cd12148">
    <property type="entry name" value="fungal_TF_MHR"/>
    <property type="match status" value="1"/>
</dbReference>
<evidence type="ECO:0000256" key="3">
    <source>
        <dbReference type="ARBA" id="ARBA00023015"/>
    </source>
</evidence>
<feature type="compositionally biased region" description="Polar residues" evidence="7">
    <location>
        <begin position="571"/>
        <end position="580"/>
    </location>
</feature>
<keyword evidence="3" id="KW-0805">Transcription regulation</keyword>
<reference evidence="9 10" key="1">
    <citation type="submission" date="2020-01" db="EMBL/GenBank/DDBJ databases">
        <title>Identification and distribution of gene clusters putatively required for synthesis of sphingolipid metabolism inhibitors in phylogenetically diverse species of the filamentous fungus Fusarium.</title>
        <authorList>
            <person name="Kim H.-S."/>
            <person name="Busman M."/>
            <person name="Brown D.W."/>
            <person name="Divon H."/>
            <person name="Uhlig S."/>
            <person name="Proctor R.H."/>
        </authorList>
    </citation>
    <scope>NUCLEOTIDE SEQUENCE [LARGE SCALE GENOMIC DNA]</scope>
    <source>
        <strain evidence="9 10">NRRL 20459</strain>
    </source>
</reference>
<protein>
    <submittedName>
        <fullName evidence="9">Transcriptional regulatory protein</fullName>
    </submittedName>
</protein>
<feature type="region of interest" description="Disordered" evidence="7">
    <location>
        <begin position="42"/>
        <end position="107"/>
    </location>
</feature>
<evidence type="ECO:0000256" key="1">
    <source>
        <dbReference type="ARBA" id="ARBA00022723"/>
    </source>
</evidence>
<gene>
    <name evidence="9" type="ORF">FALBO_4958</name>
</gene>
<dbReference type="EMBL" id="JAADYS010000648">
    <property type="protein sequence ID" value="KAF4468159.1"/>
    <property type="molecule type" value="Genomic_DNA"/>
</dbReference>
<dbReference type="GO" id="GO:0008270">
    <property type="term" value="F:zinc ion binding"/>
    <property type="evidence" value="ECO:0007669"/>
    <property type="project" value="InterPro"/>
</dbReference>
<dbReference type="PANTHER" id="PTHR31313">
    <property type="entry name" value="TY1 ENHANCER ACTIVATOR"/>
    <property type="match status" value="1"/>
</dbReference>
<comment type="caution">
    <text evidence="9">The sequence shown here is derived from an EMBL/GenBank/DDBJ whole genome shotgun (WGS) entry which is preliminary data.</text>
</comment>
<feature type="compositionally biased region" description="Polar residues" evidence="7">
    <location>
        <begin position="42"/>
        <end position="55"/>
    </location>
</feature>
<evidence type="ECO:0000313" key="10">
    <source>
        <dbReference type="Proteomes" id="UP000554235"/>
    </source>
</evidence>
<keyword evidence="2" id="KW-0862">Zinc</keyword>
<keyword evidence="6" id="KW-0539">Nucleus</keyword>
<keyword evidence="1" id="KW-0479">Metal-binding</keyword>
<evidence type="ECO:0000256" key="7">
    <source>
        <dbReference type="SAM" id="MobiDB-lite"/>
    </source>
</evidence>
<dbReference type="GO" id="GO:0003677">
    <property type="term" value="F:DNA binding"/>
    <property type="evidence" value="ECO:0007669"/>
    <property type="project" value="UniProtKB-KW"/>
</dbReference>
<dbReference type="AlphaFoldDB" id="A0A8H4LIM2"/>
<evidence type="ECO:0000256" key="6">
    <source>
        <dbReference type="ARBA" id="ARBA00023242"/>
    </source>
</evidence>
<proteinExistence type="predicted"/>
<keyword evidence="4" id="KW-0238">DNA-binding</keyword>
<feature type="domain" description="Xylanolytic transcriptional activator regulatory" evidence="8">
    <location>
        <begin position="287"/>
        <end position="368"/>
    </location>
</feature>
<feature type="compositionally biased region" description="Polar residues" evidence="7">
    <location>
        <begin position="98"/>
        <end position="107"/>
    </location>
</feature>
<dbReference type="GO" id="GO:0006351">
    <property type="term" value="P:DNA-templated transcription"/>
    <property type="evidence" value="ECO:0007669"/>
    <property type="project" value="InterPro"/>
</dbReference>
<organism evidence="9 10">
    <name type="scientific">Fusarium albosuccineum</name>
    <dbReference type="NCBI Taxonomy" id="1237068"/>
    <lineage>
        <taxon>Eukaryota</taxon>
        <taxon>Fungi</taxon>
        <taxon>Dikarya</taxon>
        <taxon>Ascomycota</taxon>
        <taxon>Pezizomycotina</taxon>
        <taxon>Sordariomycetes</taxon>
        <taxon>Hypocreomycetidae</taxon>
        <taxon>Hypocreales</taxon>
        <taxon>Nectriaceae</taxon>
        <taxon>Fusarium</taxon>
        <taxon>Fusarium decemcellulare species complex</taxon>
    </lineage>
</organism>
<feature type="compositionally biased region" description="Pro residues" evidence="7">
    <location>
        <begin position="71"/>
        <end position="80"/>
    </location>
</feature>
<dbReference type="Pfam" id="PF04082">
    <property type="entry name" value="Fungal_trans"/>
    <property type="match status" value="1"/>
</dbReference>
<keyword evidence="10" id="KW-1185">Reference proteome</keyword>
<evidence type="ECO:0000256" key="4">
    <source>
        <dbReference type="ARBA" id="ARBA00023125"/>
    </source>
</evidence>
<evidence type="ECO:0000256" key="5">
    <source>
        <dbReference type="ARBA" id="ARBA00023163"/>
    </source>
</evidence>
<dbReference type="InterPro" id="IPR051615">
    <property type="entry name" value="Transcr_Regulatory_Elem"/>
</dbReference>
<accession>A0A8H4LIM2</accession>
<feature type="region of interest" description="Disordered" evidence="7">
    <location>
        <begin position="571"/>
        <end position="600"/>
    </location>
</feature>
<dbReference type="Proteomes" id="UP000554235">
    <property type="component" value="Unassembled WGS sequence"/>
</dbReference>
<feature type="region of interest" description="Disordered" evidence="7">
    <location>
        <begin position="131"/>
        <end position="152"/>
    </location>
</feature>
<evidence type="ECO:0000313" key="9">
    <source>
        <dbReference type="EMBL" id="KAF4468159.1"/>
    </source>
</evidence>
<dbReference type="SMART" id="SM00906">
    <property type="entry name" value="Fungal_trans"/>
    <property type="match status" value="1"/>
</dbReference>
<dbReference type="OrthoDB" id="4161332at2759"/>
<keyword evidence="5" id="KW-0804">Transcription</keyword>
<evidence type="ECO:0000259" key="8">
    <source>
        <dbReference type="SMART" id="SM00906"/>
    </source>
</evidence>
<name>A0A8H4LIM2_9HYPO</name>
<dbReference type="InterPro" id="IPR007219">
    <property type="entry name" value="XnlR_reg_dom"/>
</dbReference>
<feature type="compositionally biased region" description="Low complexity" evidence="7">
    <location>
        <begin position="81"/>
        <end position="90"/>
    </location>
</feature>
<sequence length="634" mass="70738">MASIQSVAAVVRTAVKAKATGLRGLQRQIEELRGRINSNATDVSSLDIPANTNPAASHPPDARDTLMNERPLPPASPPPTAASTRSALSACQPAHSVANDTRMSSPDASAELGEVQMYGATSLLHDHATGDLWTQHTSPDEEQEEDVDPLTRSATQDHLISQAAISKQREIMLYSVPSLTSNVDLDGPSLNMAMHLLDLHWNRLHFVYLLTYRPAIMDSLLNSGPYVNKLLLNAIYLQSSLYTTGMAFYNRFKALLPRYIDAPTMPTVVALLICGACLVPFGKQSAGWIYCGMAYRMIIDLGYHLNIPVSEKCAQPRLSALDIEIRRRVYWGAYASDKFQSLYLGRSPALRAGLTSTSREYLDTFEEWAEWKPPPSTTQNPQKIIKSLYSLESARIPILELLQTRIKLMGQLRQWRANLPTHLCFDLDQDITPPPHQVSLHTAYWTLIILVEQAFLRRGHFESAPDMASHEEARRQCVDAAHHIWKLLEACNNAFSLRHAHYGLYYAAYSAVLVMLQQPPQNRSDHIDCIRFFWAILSEYQKGYARGLKKPFRVLKSLMCQLQEVSQQACGPGGSQNTAGADQGNGLEAGTGLTQSHEWPGPSNADGWPDFWTDMAFDDVFLQDHAMFGLFTEQ</sequence>
<evidence type="ECO:0000256" key="2">
    <source>
        <dbReference type="ARBA" id="ARBA00022833"/>
    </source>
</evidence>